<accession>A0ABD3UV44</accession>
<proteinExistence type="predicted"/>
<dbReference type="AlphaFoldDB" id="A0ABD3UV44"/>
<evidence type="ECO:0000313" key="2">
    <source>
        <dbReference type="Proteomes" id="UP001634394"/>
    </source>
</evidence>
<dbReference type="EMBL" id="JBJQND010000015">
    <property type="protein sequence ID" value="KAL3852145.1"/>
    <property type="molecule type" value="Genomic_DNA"/>
</dbReference>
<organism evidence="1 2">
    <name type="scientific">Sinanodonta woodiana</name>
    <name type="common">Chinese pond mussel</name>
    <name type="synonym">Anodonta woodiana</name>
    <dbReference type="NCBI Taxonomy" id="1069815"/>
    <lineage>
        <taxon>Eukaryota</taxon>
        <taxon>Metazoa</taxon>
        <taxon>Spiralia</taxon>
        <taxon>Lophotrochozoa</taxon>
        <taxon>Mollusca</taxon>
        <taxon>Bivalvia</taxon>
        <taxon>Autobranchia</taxon>
        <taxon>Heteroconchia</taxon>
        <taxon>Palaeoheterodonta</taxon>
        <taxon>Unionida</taxon>
        <taxon>Unionoidea</taxon>
        <taxon>Unionidae</taxon>
        <taxon>Unioninae</taxon>
        <taxon>Sinanodonta</taxon>
    </lineage>
</organism>
<comment type="caution">
    <text evidence="1">The sequence shown here is derived from an EMBL/GenBank/DDBJ whole genome shotgun (WGS) entry which is preliminary data.</text>
</comment>
<dbReference type="Proteomes" id="UP001634394">
    <property type="component" value="Unassembled WGS sequence"/>
</dbReference>
<keyword evidence="2" id="KW-1185">Reference proteome</keyword>
<evidence type="ECO:0000313" key="1">
    <source>
        <dbReference type="EMBL" id="KAL3852145.1"/>
    </source>
</evidence>
<reference evidence="1 2" key="1">
    <citation type="submission" date="2024-11" db="EMBL/GenBank/DDBJ databases">
        <title>Chromosome-level genome assembly of the freshwater bivalve Anodonta woodiana.</title>
        <authorList>
            <person name="Chen X."/>
        </authorList>
    </citation>
    <scope>NUCLEOTIDE SEQUENCE [LARGE SCALE GENOMIC DNA]</scope>
    <source>
        <strain evidence="1">MN2024</strain>
        <tissue evidence="1">Gills</tissue>
    </source>
</reference>
<name>A0ABD3UV44_SINWO</name>
<protein>
    <submittedName>
        <fullName evidence="1">Uncharacterized protein</fullName>
    </submittedName>
</protein>
<gene>
    <name evidence="1" type="ORF">ACJMK2_015823</name>
</gene>
<sequence>MSSRESSPVVLEPAGGMCLPPPQDMVLVSPSGKVLIHHQSLSDPDREVVYEVEYVNTSENNVLSAVREKFTCLREEAEELCRKEQEQ</sequence>